<dbReference type="InterPro" id="IPR037171">
    <property type="entry name" value="NagB/RpiA_transferase-like"/>
</dbReference>
<dbReference type="InterPro" id="IPR014036">
    <property type="entry name" value="DeoR-like_C"/>
</dbReference>
<sequence length="268" mass="30371">MQYYAVFAKYNLVLFNFDFMLKEERKQFILNEVRIHSRVLLTDLASLLKVSVDTVRRDIKELDKENKLKKVHGGAVSLGFDYYHIPSHQVYSIEKKAAIAEKAIHLLKDGQVILLSGGTTNLELAKRLPHKLHLTCFTPSLSIAIQLLSKKNVEVIFIGGRVSKDSQITVGGSAINMLSEIKVDLCFLGTNSIHPRDGLTEFDWEIVQLKKAMIHSSKKIISPSISEKLGSLQRYKICGPEEIDILITELEPWDSKLEPFKNLNIQLL</sequence>
<dbReference type="Pfam" id="PF00455">
    <property type="entry name" value="DeoRC"/>
    <property type="match status" value="1"/>
</dbReference>
<dbReference type="PROSITE" id="PS51000">
    <property type="entry name" value="HTH_DEOR_2"/>
    <property type="match status" value="1"/>
</dbReference>
<dbReference type="SMART" id="SM00420">
    <property type="entry name" value="HTH_DEOR"/>
    <property type="match status" value="1"/>
</dbReference>
<dbReference type="InterPro" id="IPR018356">
    <property type="entry name" value="Tscrpt_reg_HTH_DeoR_CS"/>
</dbReference>
<evidence type="ECO:0000313" key="5">
    <source>
        <dbReference type="EMBL" id="KPM31657.1"/>
    </source>
</evidence>
<dbReference type="STRING" id="1300341.I595_2152"/>
<feature type="domain" description="HTH deoR-type" evidence="4">
    <location>
        <begin position="22"/>
        <end position="77"/>
    </location>
</feature>
<proteinExistence type="predicted"/>
<dbReference type="SUPFAM" id="SSF46785">
    <property type="entry name" value="Winged helix' DNA-binding domain"/>
    <property type="match status" value="1"/>
</dbReference>
<dbReference type="InterPro" id="IPR036388">
    <property type="entry name" value="WH-like_DNA-bd_sf"/>
</dbReference>
<dbReference type="SUPFAM" id="SSF100950">
    <property type="entry name" value="NagB/RpiA/CoA transferase-like"/>
    <property type="match status" value="1"/>
</dbReference>
<dbReference type="SMART" id="SM01134">
    <property type="entry name" value="DeoRC"/>
    <property type="match status" value="1"/>
</dbReference>
<keyword evidence="6" id="KW-1185">Reference proteome</keyword>
<dbReference type="PROSITE" id="PS00894">
    <property type="entry name" value="HTH_DEOR_1"/>
    <property type="match status" value="1"/>
</dbReference>
<dbReference type="GO" id="GO:0003700">
    <property type="term" value="F:DNA-binding transcription factor activity"/>
    <property type="evidence" value="ECO:0007669"/>
    <property type="project" value="InterPro"/>
</dbReference>
<dbReference type="InterPro" id="IPR050313">
    <property type="entry name" value="Carb_Metab_HTH_regulators"/>
</dbReference>
<dbReference type="InterPro" id="IPR001034">
    <property type="entry name" value="DeoR_HTH"/>
</dbReference>
<dbReference type="Gene3D" id="3.40.50.1360">
    <property type="match status" value="1"/>
</dbReference>
<organism evidence="5 6">
    <name type="scientific">Croceitalea dokdonensis DOKDO 023</name>
    <dbReference type="NCBI Taxonomy" id="1300341"/>
    <lineage>
        <taxon>Bacteria</taxon>
        <taxon>Pseudomonadati</taxon>
        <taxon>Bacteroidota</taxon>
        <taxon>Flavobacteriia</taxon>
        <taxon>Flavobacteriales</taxon>
        <taxon>Flavobacteriaceae</taxon>
        <taxon>Croceitalea</taxon>
    </lineage>
</organism>
<evidence type="ECO:0000256" key="2">
    <source>
        <dbReference type="ARBA" id="ARBA00023125"/>
    </source>
</evidence>
<dbReference type="PATRIC" id="fig|1300341.3.peg.2327"/>
<dbReference type="AlphaFoldDB" id="A0A0P7AEM6"/>
<reference evidence="5 6" key="1">
    <citation type="submission" date="2015-09" db="EMBL/GenBank/DDBJ databases">
        <title>Genome sequence of the marine flavobacterium Croceitalea dokdonensis DOKDO 023 that contains proton- and sodium-pumping rhodopsins.</title>
        <authorList>
            <person name="Kwon S.-K."/>
            <person name="Lee H.K."/>
            <person name="Kwak M.-J."/>
            <person name="Kim J.F."/>
        </authorList>
    </citation>
    <scope>NUCLEOTIDE SEQUENCE [LARGE SCALE GENOMIC DNA]</scope>
    <source>
        <strain evidence="5 6">DOKDO 023</strain>
    </source>
</reference>
<dbReference type="PRINTS" id="PR00037">
    <property type="entry name" value="HTHLACR"/>
</dbReference>
<name>A0A0P7AEM6_9FLAO</name>
<keyword evidence="1" id="KW-0805">Transcription regulation</keyword>
<keyword evidence="3" id="KW-0804">Transcription</keyword>
<dbReference type="PANTHER" id="PTHR30363">
    <property type="entry name" value="HTH-TYPE TRANSCRIPTIONAL REGULATOR SRLR-RELATED"/>
    <property type="match status" value="1"/>
</dbReference>
<gene>
    <name evidence="5" type="ORF">I595_2152</name>
</gene>
<accession>A0A0P7AEM6</accession>
<evidence type="ECO:0000256" key="3">
    <source>
        <dbReference type="ARBA" id="ARBA00023163"/>
    </source>
</evidence>
<evidence type="ECO:0000259" key="4">
    <source>
        <dbReference type="PROSITE" id="PS51000"/>
    </source>
</evidence>
<dbReference type="Proteomes" id="UP000050280">
    <property type="component" value="Unassembled WGS sequence"/>
</dbReference>
<dbReference type="InterPro" id="IPR036390">
    <property type="entry name" value="WH_DNA-bd_sf"/>
</dbReference>
<dbReference type="PANTHER" id="PTHR30363:SF44">
    <property type="entry name" value="AGA OPERON TRANSCRIPTIONAL REPRESSOR-RELATED"/>
    <property type="match status" value="1"/>
</dbReference>
<comment type="caution">
    <text evidence="5">The sequence shown here is derived from an EMBL/GenBank/DDBJ whole genome shotgun (WGS) entry which is preliminary data.</text>
</comment>
<evidence type="ECO:0000256" key="1">
    <source>
        <dbReference type="ARBA" id="ARBA00023015"/>
    </source>
</evidence>
<evidence type="ECO:0000313" key="6">
    <source>
        <dbReference type="Proteomes" id="UP000050280"/>
    </source>
</evidence>
<protein>
    <submittedName>
        <fullName evidence="5">DeoR family transcriptional regulator</fullName>
    </submittedName>
</protein>
<dbReference type="EMBL" id="LDJX01000004">
    <property type="protein sequence ID" value="KPM31657.1"/>
    <property type="molecule type" value="Genomic_DNA"/>
</dbReference>
<dbReference type="Gene3D" id="1.10.10.10">
    <property type="entry name" value="Winged helix-like DNA-binding domain superfamily/Winged helix DNA-binding domain"/>
    <property type="match status" value="1"/>
</dbReference>
<keyword evidence="2" id="KW-0238">DNA-binding</keyword>
<dbReference type="Pfam" id="PF08220">
    <property type="entry name" value="HTH_DeoR"/>
    <property type="match status" value="1"/>
</dbReference>
<dbReference type="GO" id="GO:0003677">
    <property type="term" value="F:DNA binding"/>
    <property type="evidence" value="ECO:0007669"/>
    <property type="project" value="UniProtKB-KW"/>
</dbReference>